<proteinExistence type="predicted"/>
<dbReference type="Gene3D" id="3.10.20.90">
    <property type="entry name" value="Phosphatidylinositol 3-kinase Catalytic Subunit, Chain A, domain 1"/>
    <property type="match status" value="1"/>
</dbReference>
<dbReference type="InterPro" id="IPR000626">
    <property type="entry name" value="Ubiquitin-like_dom"/>
</dbReference>
<reference evidence="2" key="1">
    <citation type="journal article" date="2019" name="Environ. Microbiol.">
        <title>Fungal ecological strategies reflected in gene transcription - a case study of two litter decomposers.</title>
        <authorList>
            <person name="Barbi F."/>
            <person name="Kohler A."/>
            <person name="Barry K."/>
            <person name="Baskaran P."/>
            <person name="Daum C."/>
            <person name="Fauchery L."/>
            <person name="Ihrmark K."/>
            <person name="Kuo A."/>
            <person name="LaButti K."/>
            <person name="Lipzen A."/>
            <person name="Morin E."/>
            <person name="Grigoriev I.V."/>
            <person name="Henrissat B."/>
            <person name="Lindahl B."/>
            <person name="Martin F."/>
        </authorList>
    </citation>
    <scope>NUCLEOTIDE SEQUENCE</scope>
    <source>
        <strain evidence="2">JB14</strain>
    </source>
</reference>
<name>A0A6A4HBP3_9AGAR</name>
<feature type="domain" description="Ubiquitin-like" evidence="1">
    <location>
        <begin position="11"/>
        <end position="92"/>
    </location>
</feature>
<accession>A0A6A4HBP3</accession>
<sequence length="174" mass="19263">MPSAGYVGTLRVFVILPDMRSERHFDPHITVEQLKSKIELFTGIPAAGQSISILNSEDDPTTVVQLSDDSKPLGFYSLKDWQVSKVDDLDPATSFTGQLTDVSQVEMFEMCDAAYAEREDSVHTYKQRNKKLKESAPSVDILNGAWCQVESLEPGLSKRGTVRFVGETQFASGI</sequence>
<evidence type="ECO:0000313" key="3">
    <source>
        <dbReference type="Proteomes" id="UP000799118"/>
    </source>
</evidence>
<keyword evidence="3" id="KW-1185">Reference proteome</keyword>
<gene>
    <name evidence="2" type="ORF">BT96DRAFT_958504</name>
</gene>
<dbReference type="SUPFAM" id="SSF74924">
    <property type="entry name" value="Cap-Gly domain"/>
    <property type="match status" value="1"/>
</dbReference>
<dbReference type="Pfam" id="PF14560">
    <property type="entry name" value="Ubiquitin_2"/>
    <property type="match status" value="1"/>
</dbReference>
<organism evidence="2 3">
    <name type="scientific">Gymnopus androsaceus JB14</name>
    <dbReference type="NCBI Taxonomy" id="1447944"/>
    <lineage>
        <taxon>Eukaryota</taxon>
        <taxon>Fungi</taxon>
        <taxon>Dikarya</taxon>
        <taxon>Basidiomycota</taxon>
        <taxon>Agaricomycotina</taxon>
        <taxon>Agaricomycetes</taxon>
        <taxon>Agaricomycetidae</taxon>
        <taxon>Agaricales</taxon>
        <taxon>Marasmiineae</taxon>
        <taxon>Omphalotaceae</taxon>
        <taxon>Gymnopus</taxon>
    </lineage>
</organism>
<dbReference type="EMBL" id="ML769531">
    <property type="protein sequence ID" value="KAE9395441.1"/>
    <property type="molecule type" value="Genomic_DNA"/>
</dbReference>
<dbReference type="SUPFAM" id="SSF54236">
    <property type="entry name" value="Ubiquitin-like"/>
    <property type="match status" value="1"/>
</dbReference>
<dbReference type="OrthoDB" id="5295208at2759"/>
<dbReference type="AlphaFoldDB" id="A0A6A4HBP3"/>
<evidence type="ECO:0000259" key="1">
    <source>
        <dbReference type="Pfam" id="PF14560"/>
    </source>
</evidence>
<dbReference type="InterPro" id="IPR029071">
    <property type="entry name" value="Ubiquitin-like_domsf"/>
</dbReference>
<dbReference type="InterPro" id="IPR036859">
    <property type="entry name" value="CAP-Gly_dom_sf"/>
</dbReference>
<protein>
    <recommendedName>
        <fullName evidence="1">Ubiquitin-like domain-containing protein</fullName>
    </recommendedName>
</protein>
<dbReference type="Proteomes" id="UP000799118">
    <property type="component" value="Unassembled WGS sequence"/>
</dbReference>
<evidence type="ECO:0000313" key="2">
    <source>
        <dbReference type="EMBL" id="KAE9395441.1"/>
    </source>
</evidence>